<feature type="compositionally biased region" description="Basic and acidic residues" evidence="1">
    <location>
        <begin position="12"/>
        <end position="24"/>
    </location>
</feature>
<protein>
    <submittedName>
        <fullName evidence="3">GNAT family N-acetyltransferase</fullName>
        <ecNumber evidence="3">2.3.-.-</ecNumber>
    </submittedName>
</protein>
<comment type="caution">
    <text evidence="3">The sequence shown here is derived from an EMBL/GenBank/DDBJ whole genome shotgun (WGS) entry which is preliminary data.</text>
</comment>
<dbReference type="PANTHER" id="PTHR43415:SF3">
    <property type="entry name" value="GNAT-FAMILY ACETYLTRANSFERASE"/>
    <property type="match status" value="1"/>
</dbReference>
<feature type="domain" description="N-acetyltransferase" evidence="2">
    <location>
        <begin position="25"/>
        <end position="190"/>
    </location>
</feature>
<keyword evidence="3" id="KW-0808">Transferase</keyword>
<evidence type="ECO:0000313" key="3">
    <source>
        <dbReference type="EMBL" id="MFD2044268.1"/>
    </source>
</evidence>
<evidence type="ECO:0000259" key="2">
    <source>
        <dbReference type="PROSITE" id="PS51186"/>
    </source>
</evidence>
<dbReference type="InterPro" id="IPR000182">
    <property type="entry name" value="GNAT_dom"/>
</dbReference>
<keyword evidence="4" id="KW-1185">Reference proteome</keyword>
<dbReference type="EMBL" id="JBHUHQ010000014">
    <property type="protein sequence ID" value="MFD2044268.1"/>
    <property type="molecule type" value="Genomic_DNA"/>
</dbReference>
<dbReference type="PANTHER" id="PTHR43415">
    <property type="entry name" value="SPERMIDINE N(1)-ACETYLTRANSFERASE"/>
    <property type="match status" value="1"/>
</dbReference>
<evidence type="ECO:0000313" key="4">
    <source>
        <dbReference type="Proteomes" id="UP001597383"/>
    </source>
</evidence>
<dbReference type="PROSITE" id="PS51186">
    <property type="entry name" value="GNAT"/>
    <property type="match status" value="1"/>
</dbReference>
<dbReference type="EC" id="2.3.-.-" evidence="3"/>
<name>A0ABW4VXL6_9BACI</name>
<proteinExistence type="predicted"/>
<dbReference type="Gene3D" id="3.40.630.30">
    <property type="match status" value="1"/>
</dbReference>
<dbReference type="RefSeq" id="WP_377556655.1">
    <property type="nucleotide sequence ID" value="NZ_JBHUHQ010000014.1"/>
</dbReference>
<evidence type="ECO:0000256" key="1">
    <source>
        <dbReference type="SAM" id="MobiDB-lite"/>
    </source>
</evidence>
<keyword evidence="3" id="KW-0012">Acyltransferase</keyword>
<dbReference type="PIRSF" id="PIRSF037663">
    <property type="entry name" value="Acetyltransf_GNAT_prd"/>
    <property type="match status" value="1"/>
</dbReference>
<dbReference type="InterPro" id="IPR016181">
    <property type="entry name" value="Acyl_CoA_acyltransferase"/>
</dbReference>
<dbReference type="Pfam" id="PF00583">
    <property type="entry name" value="Acetyltransf_1"/>
    <property type="match status" value="1"/>
</dbReference>
<sequence>MEYNEEEQNSTGDRHRQFSTKGGDRMIREARLDDALGLAKLVEQVESESEFMLYDPGERKPTAEKQRNMIQALTKQDNATIFVVEEGEQLVGYLFAIGGNTKRTKHSAYLVIGILAAYRGKGIGTALFNELDHWARENTLHRLELTVVTKNNAGVSLYQNAGFEIEGMKKDSLFIDGMFVDEYYMGKIIN</sequence>
<dbReference type="CDD" id="cd04301">
    <property type="entry name" value="NAT_SF"/>
    <property type="match status" value="1"/>
</dbReference>
<dbReference type="Proteomes" id="UP001597383">
    <property type="component" value="Unassembled WGS sequence"/>
</dbReference>
<dbReference type="SUPFAM" id="SSF55729">
    <property type="entry name" value="Acyl-CoA N-acyltransferases (Nat)"/>
    <property type="match status" value="1"/>
</dbReference>
<feature type="region of interest" description="Disordered" evidence="1">
    <location>
        <begin position="1"/>
        <end position="24"/>
    </location>
</feature>
<gene>
    <name evidence="3" type="ORF">ACFSJF_08330</name>
</gene>
<accession>A0ABW4VXL6</accession>
<dbReference type="InterPro" id="IPR017255">
    <property type="entry name" value="AcTrfase_GNAT_prd"/>
</dbReference>
<dbReference type="GO" id="GO:0016746">
    <property type="term" value="F:acyltransferase activity"/>
    <property type="evidence" value="ECO:0007669"/>
    <property type="project" value="UniProtKB-KW"/>
</dbReference>
<organism evidence="3 4">
    <name type="scientific">Ornithinibacillus salinisoli</name>
    <dbReference type="NCBI Taxonomy" id="1848459"/>
    <lineage>
        <taxon>Bacteria</taxon>
        <taxon>Bacillati</taxon>
        <taxon>Bacillota</taxon>
        <taxon>Bacilli</taxon>
        <taxon>Bacillales</taxon>
        <taxon>Bacillaceae</taxon>
        <taxon>Ornithinibacillus</taxon>
    </lineage>
</organism>
<reference evidence="4" key="1">
    <citation type="journal article" date="2019" name="Int. J. Syst. Evol. Microbiol.">
        <title>The Global Catalogue of Microorganisms (GCM) 10K type strain sequencing project: providing services to taxonomists for standard genome sequencing and annotation.</title>
        <authorList>
            <consortium name="The Broad Institute Genomics Platform"/>
            <consortium name="The Broad Institute Genome Sequencing Center for Infectious Disease"/>
            <person name="Wu L."/>
            <person name="Ma J."/>
        </authorList>
    </citation>
    <scope>NUCLEOTIDE SEQUENCE [LARGE SCALE GENOMIC DNA]</scope>
    <source>
        <strain evidence="4">R28</strain>
    </source>
</reference>